<keyword evidence="2" id="KW-0238">DNA-binding</keyword>
<sequence length="314" mass="33868">MPKTDPTAPAPPTGDPNDPAAPKGEPDDAVPPKGEPNEAVPPKGEPNDAVPPKGEPNEALPPKGEPNDAVSKCLRALLVLATHESLGVSELSRELDVAVSTAHRLLSIMRQHDFVEQDPHSRRYRLGLAARKLAEQSRVDHNLVAVGHSHLSRLRSVVDETVNLVVLDGAEALFIDGVQSRQPLHVATRTGARLPAYATAGGKVLLAYLPKAILRTYYPSELRRVTRYTLPERQALEHELEKTRDCGYALNLGEHLVEVCAIAVPVNGAHGRPIAALTVAAPRTRWTRRQLVALAPTLTATAAAITLDLRGHRS</sequence>
<protein>
    <recommendedName>
        <fullName evidence="9">DNA-binding transcriptional regulator, IclR family</fullName>
    </recommendedName>
</protein>
<dbReference type="EMBL" id="BAAAZP010000003">
    <property type="protein sequence ID" value="GAA3643229.1"/>
    <property type="molecule type" value="Genomic_DNA"/>
</dbReference>
<accession>A0ABP7AYM3</accession>
<gene>
    <name evidence="7" type="ORF">GCM10022224_002030</name>
</gene>
<evidence type="ECO:0000313" key="8">
    <source>
        <dbReference type="Proteomes" id="UP001500902"/>
    </source>
</evidence>
<dbReference type="Pfam" id="PF01614">
    <property type="entry name" value="IclR_C"/>
    <property type="match status" value="1"/>
</dbReference>
<feature type="region of interest" description="Disordered" evidence="4">
    <location>
        <begin position="1"/>
        <end position="67"/>
    </location>
</feature>
<dbReference type="InterPro" id="IPR036388">
    <property type="entry name" value="WH-like_DNA-bd_sf"/>
</dbReference>
<dbReference type="Pfam" id="PF09339">
    <property type="entry name" value="HTH_IclR"/>
    <property type="match status" value="1"/>
</dbReference>
<evidence type="ECO:0000256" key="2">
    <source>
        <dbReference type="ARBA" id="ARBA00023125"/>
    </source>
</evidence>
<dbReference type="PANTHER" id="PTHR30136:SF24">
    <property type="entry name" value="HTH-TYPE TRANSCRIPTIONAL REPRESSOR ALLR"/>
    <property type="match status" value="1"/>
</dbReference>
<keyword evidence="8" id="KW-1185">Reference proteome</keyword>
<dbReference type="PROSITE" id="PS51077">
    <property type="entry name" value="HTH_ICLR"/>
    <property type="match status" value="1"/>
</dbReference>
<keyword evidence="1" id="KW-0805">Transcription regulation</keyword>
<dbReference type="Gene3D" id="1.10.10.10">
    <property type="entry name" value="Winged helix-like DNA-binding domain superfamily/Winged helix DNA-binding domain"/>
    <property type="match status" value="1"/>
</dbReference>
<dbReference type="CDD" id="cd00090">
    <property type="entry name" value="HTH_ARSR"/>
    <property type="match status" value="1"/>
</dbReference>
<evidence type="ECO:0000256" key="1">
    <source>
        <dbReference type="ARBA" id="ARBA00023015"/>
    </source>
</evidence>
<dbReference type="PROSITE" id="PS51078">
    <property type="entry name" value="ICLR_ED"/>
    <property type="match status" value="1"/>
</dbReference>
<dbReference type="InterPro" id="IPR011991">
    <property type="entry name" value="ArsR-like_HTH"/>
</dbReference>
<dbReference type="Proteomes" id="UP001500902">
    <property type="component" value="Unassembled WGS sequence"/>
</dbReference>
<comment type="caution">
    <text evidence="7">The sequence shown here is derived from an EMBL/GenBank/DDBJ whole genome shotgun (WGS) entry which is preliminary data.</text>
</comment>
<dbReference type="SMART" id="SM00346">
    <property type="entry name" value="HTH_ICLR"/>
    <property type="match status" value="1"/>
</dbReference>
<dbReference type="InterPro" id="IPR029016">
    <property type="entry name" value="GAF-like_dom_sf"/>
</dbReference>
<evidence type="ECO:0000259" key="6">
    <source>
        <dbReference type="PROSITE" id="PS51078"/>
    </source>
</evidence>
<dbReference type="SUPFAM" id="SSF55781">
    <property type="entry name" value="GAF domain-like"/>
    <property type="match status" value="1"/>
</dbReference>
<proteinExistence type="predicted"/>
<evidence type="ECO:0000256" key="3">
    <source>
        <dbReference type="ARBA" id="ARBA00023163"/>
    </source>
</evidence>
<dbReference type="InterPro" id="IPR014757">
    <property type="entry name" value="Tscrpt_reg_IclR_C"/>
</dbReference>
<feature type="domain" description="HTH iclR-type" evidence="5">
    <location>
        <begin position="67"/>
        <end position="128"/>
    </location>
</feature>
<dbReference type="PANTHER" id="PTHR30136">
    <property type="entry name" value="HELIX-TURN-HELIX TRANSCRIPTIONAL REGULATOR, ICLR FAMILY"/>
    <property type="match status" value="1"/>
</dbReference>
<reference evidence="8" key="1">
    <citation type="journal article" date="2019" name="Int. J. Syst. Evol. Microbiol.">
        <title>The Global Catalogue of Microorganisms (GCM) 10K type strain sequencing project: providing services to taxonomists for standard genome sequencing and annotation.</title>
        <authorList>
            <consortium name="The Broad Institute Genomics Platform"/>
            <consortium name="The Broad Institute Genome Sequencing Center for Infectious Disease"/>
            <person name="Wu L."/>
            <person name="Ma J."/>
        </authorList>
    </citation>
    <scope>NUCLEOTIDE SEQUENCE [LARGE SCALE GENOMIC DNA]</scope>
    <source>
        <strain evidence="8">JCM 16904</strain>
    </source>
</reference>
<dbReference type="RefSeq" id="WP_344871913.1">
    <property type="nucleotide sequence ID" value="NZ_BAAAZP010000003.1"/>
</dbReference>
<name>A0ABP7AYM3_9ACTN</name>
<dbReference type="Gene3D" id="3.30.450.40">
    <property type="match status" value="1"/>
</dbReference>
<evidence type="ECO:0000313" key="7">
    <source>
        <dbReference type="EMBL" id="GAA3643229.1"/>
    </source>
</evidence>
<dbReference type="InterPro" id="IPR050707">
    <property type="entry name" value="HTH_MetabolicPath_Reg"/>
</dbReference>
<dbReference type="InterPro" id="IPR036390">
    <property type="entry name" value="WH_DNA-bd_sf"/>
</dbReference>
<feature type="domain" description="IclR-ED" evidence="6">
    <location>
        <begin position="129"/>
        <end position="311"/>
    </location>
</feature>
<keyword evidence="3" id="KW-0804">Transcription</keyword>
<dbReference type="InterPro" id="IPR005471">
    <property type="entry name" value="Tscrpt_reg_IclR_N"/>
</dbReference>
<evidence type="ECO:0000259" key="5">
    <source>
        <dbReference type="PROSITE" id="PS51077"/>
    </source>
</evidence>
<organism evidence="7 8">
    <name type="scientific">Nonomuraea antimicrobica</name>
    <dbReference type="NCBI Taxonomy" id="561173"/>
    <lineage>
        <taxon>Bacteria</taxon>
        <taxon>Bacillati</taxon>
        <taxon>Actinomycetota</taxon>
        <taxon>Actinomycetes</taxon>
        <taxon>Streptosporangiales</taxon>
        <taxon>Streptosporangiaceae</taxon>
        <taxon>Nonomuraea</taxon>
    </lineage>
</organism>
<evidence type="ECO:0000256" key="4">
    <source>
        <dbReference type="SAM" id="MobiDB-lite"/>
    </source>
</evidence>
<dbReference type="SUPFAM" id="SSF46785">
    <property type="entry name" value="Winged helix' DNA-binding domain"/>
    <property type="match status" value="1"/>
</dbReference>
<evidence type="ECO:0008006" key="9">
    <source>
        <dbReference type="Google" id="ProtNLM"/>
    </source>
</evidence>